<comment type="caution">
    <text evidence="2">The sequence shown here is derived from an EMBL/GenBank/DDBJ whole genome shotgun (WGS) entry which is preliminary data.</text>
</comment>
<protein>
    <recommendedName>
        <fullName evidence="5">Molecular chaperone Hsp90</fullName>
    </recommendedName>
</protein>
<gene>
    <name evidence="2" type="ORF">BKA21_002850</name>
    <name evidence="1" type="ORF">Col01nite_33780</name>
</gene>
<sequence>MTGGWGAAGDDDFGTAGLRAAVLGAWRASPARLREDANAEEDHARGYYRDRVLVELAQNAADAAVRAGVPGRLLLRVARDPDGGTVLVAANTGAPLDAAGVASLATLRASAKRDGHGAGLVGRFGVGFAAVRAVADEVAVCSTSGAVRFSLADTRAALAQASADVPGLAEEVRRRDGSLPALRLPWPATGRPPGGYDTAVVLTLRDEVALDEVRGLLAEVGDALLLALPGLVEVVVEDVDAPSRRVADVGRRWRVRTAHGEVPLTAVADRPVEERAARAWRVTWALPRAGAAVDALGGPGPAAGRWAPVVHAPTPTDEPCTLPGLLVATLPLDPARRHVVRGPLTDVVLAAAADTWAALARDVAADGGDALALVPTGLAGGWLDGELRARAVEAMARTPLLAPAVGDELVAPARATVVRDLTDDAALTVLGALVAGMVRVPPGGAAAARTLGVEERGLADLVEELPATAGLDWAGLYGALDAAGHDARVREQLAALPVPLLDGRVVRGPRGTVVLDPGVVAALDPQTTATLRAWGLRVVDPAAAHPLLGRLGAQTLDGAGLLAHPAVRQAVLGQADDDDLDRAADVTATVLDLVAALPAGPDGVPALPADAASWLGLLTLPAADGEPTPAHGLVLPGSVAADLLDPRVVAPVAAVAVDRWGPGALAAVGVRADLVVTPVPDVVAGVGPDDDGDDPAALAAASLDGWTEYLDDLADLLGDGAYAGDLVAVADLDAVDEDAWPAVLAHVAADPRLRSALLTPVRGEQTGATAPSYTAWWVRTRAELPVPGVFALPGAQGLPAQLVPPVPAVLAGLDAGALRALGGVGSLAELPPADWPHVLDRVGRPGARVPLDVAAALWRAWAAGALPADPPAAVVALAGAGAVVVDAEDAVVADGPQWWQRTDLGPVVPVPPTGPGAAADEGAAARLAAGLDLPLASAACAGAVDGAPGEVEPVPDDVAALLPGAPATWWRHDELRVDDAEVEWWVEGAGPGAVVRAVHVAGLAAGLAVAAGRWHLRAALEALLAGDGGPDAVLDVALG</sequence>
<dbReference type="InterPro" id="IPR036890">
    <property type="entry name" value="HATPase_C_sf"/>
</dbReference>
<proteinExistence type="predicted"/>
<reference evidence="2 3" key="1">
    <citation type="submission" date="2020-07" db="EMBL/GenBank/DDBJ databases">
        <title>Sequencing the genomes of 1000 actinobacteria strains.</title>
        <authorList>
            <person name="Klenk H.-P."/>
        </authorList>
    </citation>
    <scope>NUCLEOTIDE SEQUENCE [LARGE SCALE GENOMIC DNA]</scope>
    <source>
        <strain evidence="2 3">DSM 24482</strain>
    </source>
</reference>
<reference evidence="1 4" key="2">
    <citation type="submission" date="2021-01" db="EMBL/GenBank/DDBJ databases">
        <title>Whole genome shotgun sequence of Cellulomonas oligotrophica NBRC 109435.</title>
        <authorList>
            <person name="Komaki H."/>
            <person name="Tamura T."/>
        </authorList>
    </citation>
    <scope>NUCLEOTIDE SEQUENCE [LARGE SCALE GENOMIC DNA]</scope>
    <source>
        <strain evidence="1 4">NBRC 109435</strain>
    </source>
</reference>
<evidence type="ECO:0000313" key="1">
    <source>
        <dbReference type="EMBL" id="GIG34219.1"/>
    </source>
</evidence>
<dbReference type="Gene3D" id="3.30.565.10">
    <property type="entry name" value="Histidine kinase-like ATPase, C-terminal domain"/>
    <property type="match status" value="1"/>
</dbReference>
<dbReference type="Proteomes" id="UP000577956">
    <property type="component" value="Unassembled WGS sequence"/>
</dbReference>
<dbReference type="EMBL" id="BONN01000014">
    <property type="protein sequence ID" value="GIG34219.1"/>
    <property type="molecule type" value="Genomic_DNA"/>
</dbReference>
<dbReference type="Proteomes" id="UP000618382">
    <property type="component" value="Unassembled WGS sequence"/>
</dbReference>
<dbReference type="EMBL" id="JACCBK010000001">
    <property type="protein sequence ID" value="NYD87301.1"/>
    <property type="molecule type" value="Genomic_DNA"/>
</dbReference>
<evidence type="ECO:0000313" key="3">
    <source>
        <dbReference type="Proteomes" id="UP000577956"/>
    </source>
</evidence>
<dbReference type="SUPFAM" id="SSF55874">
    <property type="entry name" value="ATPase domain of HSP90 chaperone/DNA topoisomerase II/histidine kinase"/>
    <property type="match status" value="1"/>
</dbReference>
<organism evidence="2 3">
    <name type="scientific">Cellulomonas oligotrophica</name>
    <dbReference type="NCBI Taxonomy" id="931536"/>
    <lineage>
        <taxon>Bacteria</taxon>
        <taxon>Bacillati</taxon>
        <taxon>Actinomycetota</taxon>
        <taxon>Actinomycetes</taxon>
        <taxon>Micrococcales</taxon>
        <taxon>Cellulomonadaceae</taxon>
        <taxon>Cellulomonas</taxon>
    </lineage>
</organism>
<evidence type="ECO:0000313" key="2">
    <source>
        <dbReference type="EMBL" id="NYD87301.1"/>
    </source>
</evidence>
<accession>A0A7Y9FJQ6</accession>
<dbReference type="NCBIfam" id="NF047352">
    <property type="entry name" value="P_loop_sacsin"/>
    <property type="match status" value="1"/>
</dbReference>
<dbReference type="AlphaFoldDB" id="A0A7Y9FJQ6"/>
<keyword evidence="4" id="KW-1185">Reference proteome</keyword>
<name>A0A7Y9FJQ6_9CELL</name>
<dbReference type="RefSeq" id="WP_140460648.1">
    <property type="nucleotide sequence ID" value="NZ_BAABFI010000023.1"/>
</dbReference>
<evidence type="ECO:0000313" key="4">
    <source>
        <dbReference type="Proteomes" id="UP000618382"/>
    </source>
</evidence>
<evidence type="ECO:0008006" key="5">
    <source>
        <dbReference type="Google" id="ProtNLM"/>
    </source>
</evidence>